<evidence type="ECO:0000256" key="1">
    <source>
        <dbReference type="ARBA" id="ARBA00001946"/>
    </source>
</evidence>
<dbReference type="PANTHER" id="PTHR28118:SF1">
    <property type="entry name" value="POLYNUCLEOTIDE 5'-TRIPHOSPHATASE CTL1-RELATED"/>
    <property type="match status" value="1"/>
</dbReference>
<evidence type="ECO:0000256" key="3">
    <source>
        <dbReference type="ARBA" id="ARBA00022664"/>
    </source>
</evidence>
<dbReference type="InterPro" id="IPR033469">
    <property type="entry name" value="CYTH-like_dom_sf"/>
</dbReference>
<comment type="catalytic activity">
    <reaction evidence="6">
        <text>a 5'-end triphospho-ribonucleoside in mRNA + H2O = a 5'-end diphospho-ribonucleoside in mRNA + phosphate + H(+)</text>
        <dbReference type="Rhea" id="RHEA:67004"/>
        <dbReference type="Rhea" id="RHEA-COMP:17164"/>
        <dbReference type="Rhea" id="RHEA-COMP:17165"/>
        <dbReference type="ChEBI" id="CHEBI:15377"/>
        <dbReference type="ChEBI" id="CHEBI:15378"/>
        <dbReference type="ChEBI" id="CHEBI:43474"/>
        <dbReference type="ChEBI" id="CHEBI:167616"/>
        <dbReference type="ChEBI" id="CHEBI:167618"/>
        <dbReference type="EC" id="3.6.1.74"/>
    </reaction>
    <physiologicalReaction direction="left-to-right" evidence="6">
        <dbReference type="Rhea" id="RHEA:67005"/>
    </physiologicalReaction>
</comment>
<accession>A0A6C0LG58</accession>
<dbReference type="Pfam" id="PF02940">
    <property type="entry name" value="mRNA_triPase"/>
    <property type="match status" value="1"/>
</dbReference>
<dbReference type="GO" id="GO:0140818">
    <property type="term" value="F:mRNA 5'-triphosphate monophosphatase activity"/>
    <property type="evidence" value="ECO:0007669"/>
    <property type="project" value="UniProtKB-EC"/>
</dbReference>
<comment type="similarity">
    <text evidence="2">Belongs to the fungal TPase family.</text>
</comment>
<sequence length="239" mass="27900">MSDSKSDFFDELKLGIDTLSSLICEYKKKDNIEIEIRLGQIQFNSFKSGLGSKDFFDKIKNSLDSAKCWDKVINNKHEELCHNGFRRTTVFNGKKLMKNQCIKKERLINKNFEYSGTPYDLRISVSREIPIEDKIKLGTGVLRKKNRFSYYYKDYIIDLTEVEQIDNCVSETNYELEIELINFKNNVTDKYKAHSALLLIRDVVNMCEKIEDGCKLVSSDKDTYDNDLSNKLNDMEINE</sequence>
<dbReference type="Gene3D" id="3.20.100.10">
    <property type="entry name" value="mRNA triphosphatase Cet1-like"/>
    <property type="match status" value="1"/>
</dbReference>
<dbReference type="PANTHER" id="PTHR28118">
    <property type="entry name" value="POLYNUCLEOTIDE 5'-TRIPHOSPHATASE-RELATED"/>
    <property type="match status" value="1"/>
</dbReference>
<evidence type="ECO:0000256" key="2">
    <source>
        <dbReference type="ARBA" id="ARBA00006345"/>
    </source>
</evidence>
<proteinExistence type="inferred from homology"/>
<dbReference type="InterPro" id="IPR004206">
    <property type="entry name" value="mRNA_triPase_Cet1"/>
</dbReference>
<dbReference type="InterPro" id="IPR040343">
    <property type="entry name" value="Cet1/Ctl1"/>
</dbReference>
<evidence type="ECO:0000256" key="4">
    <source>
        <dbReference type="ARBA" id="ARBA00022801"/>
    </source>
</evidence>
<evidence type="ECO:0000259" key="7">
    <source>
        <dbReference type="Pfam" id="PF02940"/>
    </source>
</evidence>
<protein>
    <recommendedName>
        <fullName evidence="5">mRNA 5'-phosphatase</fullName>
        <ecNumber evidence="5">3.6.1.74</ecNumber>
    </recommendedName>
</protein>
<keyword evidence="4" id="KW-0378">Hydrolase</keyword>
<evidence type="ECO:0000256" key="5">
    <source>
        <dbReference type="ARBA" id="ARBA00035028"/>
    </source>
</evidence>
<dbReference type="EC" id="3.6.1.74" evidence="5"/>
<dbReference type="GO" id="GO:0006397">
    <property type="term" value="P:mRNA processing"/>
    <property type="evidence" value="ECO:0007669"/>
    <property type="project" value="UniProtKB-KW"/>
</dbReference>
<dbReference type="CDD" id="cd07470">
    <property type="entry name" value="CYTH-like_mRNA_RTPase"/>
    <property type="match status" value="1"/>
</dbReference>
<dbReference type="InterPro" id="IPR037009">
    <property type="entry name" value="mRNA_triPase_Cet1_sf"/>
</dbReference>
<evidence type="ECO:0000256" key="6">
    <source>
        <dbReference type="ARBA" id="ARBA00047740"/>
    </source>
</evidence>
<organism evidence="8">
    <name type="scientific">viral metagenome</name>
    <dbReference type="NCBI Taxonomy" id="1070528"/>
    <lineage>
        <taxon>unclassified sequences</taxon>
        <taxon>metagenomes</taxon>
        <taxon>organismal metagenomes</taxon>
    </lineage>
</organism>
<dbReference type="SUPFAM" id="SSF55154">
    <property type="entry name" value="CYTH-like phosphatases"/>
    <property type="match status" value="1"/>
</dbReference>
<keyword evidence="3" id="KW-0507">mRNA processing</keyword>
<dbReference type="EMBL" id="MN740474">
    <property type="protein sequence ID" value="QHU28808.1"/>
    <property type="molecule type" value="Genomic_DNA"/>
</dbReference>
<comment type="cofactor">
    <cofactor evidence="1">
        <name>Mg(2+)</name>
        <dbReference type="ChEBI" id="CHEBI:18420"/>
    </cofactor>
</comment>
<name>A0A6C0LG58_9ZZZZ</name>
<feature type="domain" description="mRNA triphosphatase Cet1-like" evidence="7">
    <location>
        <begin position="85"/>
        <end position="180"/>
    </location>
</feature>
<dbReference type="AlphaFoldDB" id="A0A6C0LG58"/>
<reference evidence="8" key="1">
    <citation type="journal article" date="2020" name="Nature">
        <title>Giant virus diversity and host interactions through global metagenomics.</title>
        <authorList>
            <person name="Schulz F."/>
            <person name="Roux S."/>
            <person name="Paez-Espino D."/>
            <person name="Jungbluth S."/>
            <person name="Walsh D.A."/>
            <person name="Denef V.J."/>
            <person name="McMahon K.D."/>
            <person name="Konstantinidis K.T."/>
            <person name="Eloe-Fadrosh E.A."/>
            <person name="Kyrpides N.C."/>
            <person name="Woyke T."/>
        </authorList>
    </citation>
    <scope>NUCLEOTIDE SEQUENCE</scope>
    <source>
        <strain evidence="8">GVMAG-M-3300027791-30</strain>
    </source>
</reference>
<evidence type="ECO:0000313" key="8">
    <source>
        <dbReference type="EMBL" id="QHU28808.1"/>
    </source>
</evidence>
<dbReference type="GO" id="GO:0004651">
    <property type="term" value="F:polynucleotide 5'-phosphatase activity"/>
    <property type="evidence" value="ECO:0007669"/>
    <property type="project" value="InterPro"/>
</dbReference>